<name>Q7X8N6_GRIJA</name>
<dbReference type="EMBL" id="AF517881">
    <property type="protein sequence ID" value="AAP80722.1"/>
    <property type="molecule type" value="mRNA"/>
</dbReference>
<dbReference type="InterPro" id="IPR001344">
    <property type="entry name" value="Chloro_AB-bd_pln"/>
</dbReference>
<evidence type="ECO:0000256" key="1">
    <source>
        <dbReference type="ARBA" id="ARBA00004229"/>
    </source>
</evidence>
<feature type="binding site" evidence="5">
    <location>
        <position position="71"/>
    </location>
    <ligand>
        <name>chlorophyll a</name>
        <dbReference type="ChEBI" id="CHEBI:58416"/>
        <label>1</label>
    </ligand>
</feature>
<organism evidence="6">
    <name type="scientific">Griffithsia japonica</name>
    <name type="common">Red alga</name>
    <dbReference type="NCBI Taxonomy" id="83288"/>
    <lineage>
        <taxon>Eukaryota</taxon>
        <taxon>Rhodophyta</taxon>
        <taxon>Florideophyceae</taxon>
        <taxon>Rhodymeniophycidae</taxon>
        <taxon>Ceramiales</taxon>
        <taxon>Ceramiaceae</taxon>
        <taxon>Griffithsia</taxon>
    </lineage>
</organism>
<feature type="binding site" evidence="5">
    <location>
        <position position="86"/>
    </location>
    <ligand>
        <name>chlorophyll a</name>
        <dbReference type="ChEBI" id="CHEBI:58416"/>
        <label>1</label>
    </ligand>
</feature>
<keyword evidence="5" id="KW-0148">Chlorophyll</keyword>
<reference evidence="7" key="2">
    <citation type="submission" date="2002-06" db="EMBL/GenBank/DDBJ databases">
        <title>Gj513 Griffithsia japonica light harvest protein gene.</title>
        <authorList>
            <person name="Liu C.L."/>
            <person name="Lee Y.K."/>
            <person name="Lee H.K."/>
        </authorList>
    </citation>
    <scope>NUCLEOTIDE SEQUENCE</scope>
    <source>
        <strain evidence="7">Gj513</strain>
    </source>
</reference>
<dbReference type="InterPro" id="IPR022796">
    <property type="entry name" value="Chloroa_b-bind"/>
</dbReference>
<dbReference type="GO" id="GO:0009507">
    <property type="term" value="C:chloroplast"/>
    <property type="evidence" value="ECO:0007669"/>
    <property type="project" value="UniProtKB-SubCell"/>
</dbReference>
<dbReference type="EMBL" id="AF517871">
    <property type="protein sequence ID" value="AAP80712.1"/>
    <property type="molecule type" value="mRNA"/>
</dbReference>
<comment type="subcellular location">
    <subcellularLocation>
        <location evidence="1">Plastid</location>
        <location evidence="1">Chloroplast</location>
    </subcellularLocation>
</comment>
<feature type="binding site" description="axial binding residue" evidence="5">
    <location>
        <position position="88"/>
    </location>
    <ligand>
        <name>chlorophyll b</name>
        <dbReference type="ChEBI" id="CHEBI:61721"/>
        <label>1</label>
    </ligand>
    <ligandPart>
        <name>Mg</name>
        <dbReference type="ChEBI" id="CHEBI:25107"/>
    </ligandPart>
</feature>
<evidence type="ECO:0000256" key="2">
    <source>
        <dbReference type="ARBA" id="ARBA00022528"/>
    </source>
</evidence>
<dbReference type="GO" id="GO:0016020">
    <property type="term" value="C:membrane"/>
    <property type="evidence" value="ECO:0007669"/>
    <property type="project" value="InterPro"/>
</dbReference>
<keyword evidence="2" id="KW-0150">Chloroplast</keyword>
<feature type="binding site" evidence="5">
    <location>
        <position position="177"/>
    </location>
    <ligand>
        <name>chlorophyll a</name>
        <dbReference type="ChEBI" id="CHEBI:58416"/>
        <label>1</label>
    </ligand>
</feature>
<proteinExistence type="evidence at transcript level"/>
<dbReference type="Gene3D" id="1.10.3460.10">
    <property type="entry name" value="Chlorophyll a/b binding protein domain"/>
    <property type="match status" value="1"/>
</dbReference>
<evidence type="ECO:0000256" key="4">
    <source>
        <dbReference type="ARBA" id="ARBA00022640"/>
    </source>
</evidence>
<dbReference type="PANTHER" id="PTHR21649">
    <property type="entry name" value="CHLOROPHYLL A/B BINDING PROTEIN"/>
    <property type="match status" value="1"/>
</dbReference>
<sequence>MAAFVPALSLAARPTLSRSALCGAAVSAAVAPAPSAVSMSDLSPSVPFLPKPKNLSEDMVGYTGFDPLGLSNLVDIKWLQESEIKHGRVCMLAVAGILAQEFVHLPDPRYANPLATEALNQVPSAALWQIFLFCGLAEFVLHKGKISYVDMFSDGAVPGELGFNPMNLKISDDMKLKEIKNGRLAMCAVGGFIHSMFIYKTPIIAQLLDFKPYPLNL</sequence>
<dbReference type="SUPFAM" id="SSF103511">
    <property type="entry name" value="Chlorophyll a-b binding protein"/>
    <property type="match status" value="1"/>
</dbReference>
<evidence type="ECO:0000256" key="3">
    <source>
        <dbReference type="ARBA" id="ARBA00022531"/>
    </source>
</evidence>
<evidence type="ECO:0000256" key="5">
    <source>
        <dbReference type="PIRSR" id="PIRSR601344-1"/>
    </source>
</evidence>
<feature type="binding site" evidence="5">
    <location>
        <position position="178"/>
    </location>
    <ligand>
        <name>chlorophyll a</name>
        <dbReference type="ChEBI" id="CHEBI:58416"/>
        <label>1</label>
    </ligand>
</feature>
<dbReference type="GO" id="GO:0016168">
    <property type="term" value="F:chlorophyll binding"/>
    <property type="evidence" value="ECO:0007669"/>
    <property type="project" value="UniProtKB-KW"/>
</dbReference>
<evidence type="ECO:0000313" key="7">
    <source>
        <dbReference type="EMBL" id="AAP80722.1"/>
    </source>
</evidence>
<reference evidence="6" key="1">
    <citation type="submission" date="2002-06" db="EMBL/GenBank/DDBJ databases">
        <title>Gj152 Griffithsia japonica light harvest protein gene.</title>
        <authorList>
            <person name="Liu C.L."/>
            <person name="Lee Y.K."/>
            <person name="Lee H.K."/>
        </authorList>
    </citation>
    <scope>NUCLEOTIDE SEQUENCE</scope>
    <source>
        <strain evidence="6">Gj152</strain>
    </source>
</reference>
<dbReference type="GO" id="GO:0009765">
    <property type="term" value="P:photosynthesis, light harvesting"/>
    <property type="evidence" value="ECO:0007669"/>
    <property type="project" value="InterPro"/>
</dbReference>
<feature type="binding site" evidence="5">
    <location>
        <position position="83"/>
    </location>
    <ligand>
        <name>chlorophyll a</name>
        <dbReference type="ChEBI" id="CHEBI:58416"/>
        <label>1</label>
    </ligand>
</feature>
<keyword evidence="5" id="KW-0157">Chromophore</keyword>
<feature type="binding site" evidence="5">
    <location>
        <position position="183"/>
    </location>
    <ligand>
        <name>chlorophyll a</name>
        <dbReference type="ChEBI" id="CHEBI:58416"/>
        <label>1</label>
    </ligand>
</feature>
<dbReference type="Pfam" id="PF00504">
    <property type="entry name" value="Chloroa_b-bind"/>
    <property type="match status" value="1"/>
</dbReference>
<dbReference type="AlphaFoldDB" id="Q7X8N6"/>
<keyword evidence="3" id="KW-0602">Photosynthesis</keyword>
<accession>Q7X8N6</accession>
<keyword evidence="4" id="KW-0934">Plastid</keyword>
<evidence type="ECO:0000313" key="6">
    <source>
        <dbReference type="EMBL" id="AAP80712.1"/>
    </source>
</evidence>
<feature type="binding site" evidence="5">
    <location>
        <position position="181"/>
    </location>
    <ligand>
        <name>chlorophyll a</name>
        <dbReference type="ChEBI" id="CHEBI:58416"/>
        <label>1</label>
    </ligand>
</feature>
<protein>
    <submittedName>
        <fullName evidence="6">Light-harvest protein</fullName>
    </submittedName>
</protein>